<accession>A0A6J6PV16</accession>
<sequence>MNVIVLTPTADGASGVTKSVIVGRTVVGGGASGLTDIAAASGETLAEPEPPKPGRKATKSPEAVKANNATTAPTTRHRRGCIAEGGFEGGTTQGLPTEVRIR</sequence>
<protein>
    <submittedName>
        <fullName evidence="2">Unannotated protein</fullName>
    </submittedName>
</protein>
<gene>
    <name evidence="2" type="ORF">UFOPK2624_00509</name>
</gene>
<name>A0A6J6PV16_9ZZZZ</name>
<dbReference type="EMBL" id="CAEZXY010000013">
    <property type="protein sequence ID" value="CAB4700398.1"/>
    <property type="molecule type" value="Genomic_DNA"/>
</dbReference>
<reference evidence="2" key="1">
    <citation type="submission" date="2020-05" db="EMBL/GenBank/DDBJ databases">
        <authorList>
            <person name="Chiriac C."/>
            <person name="Salcher M."/>
            <person name="Ghai R."/>
            <person name="Kavagutti S V."/>
        </authorList>
    </citation>
    <scope>NUCLEOTIDE SEQUENCE</scope>
</reference>
<organism evidence="2">
    <name type="scientific">freshwater metagenome</name>
    <dbReference type="NCBI Taxonomy" id="449393"/>
    <lineage>
        <taxon>unclassified sequences</taxon>
        <taxon>metagenomes</taxon>
        <taxon>ecological metagenomes</taxon>
    </lineage>
</organism>
<proteinExistence type="predicted"/>
<evidence type="ECO:0000256" key="1">
    <source>
        <dbReference type="SAM" id="MobiDB-lite"/>
    </source>
</evidence>
<dbReference type="AlphaFoldDB" id="A0A6J6PV16"/>
<evidence type="ECO:0000313" key="2">
    <source>
        <dbReference type="EMBL" id="CAB4700398.1"/>
    </source>
</evidence>
<feature type="region of interest" description="Disordered" evidence="1">
    <location>
        <begin position="42"/>
        <end position="102"/>
    </location>
</feature>